<dbReference type="Gene3D" id="3.50.50.60">
    <property type="entry name" value="FAD/NAD(P)-binding domain"/>
    <property type="match status" value="2"/>
</dbReference>
<evidence type="ECO:0000313" key="4">
    <source>
        <dbReference type="EMBL" id="CAG8961758.1"/>
    </source>
</evidence>
<dbReference type="InterPro" id="IPR036188">
    <property type="entry name" value="FAD/NAD-bd_sf"/>
</dbReference>
<dbReference type="GO" id="GO:0016491">
    <property type="term" value="F:oxidoreductase activity"/>
    <property type="evidence" value="ECO:0007669"/>
    <property type="project" value="UniProtKB-KW"/>
</dbReference>
<keyword evidence="5" id="KW-1185">Reference proteome</keyword>
<evidence type="ECO:0000256" key="3">
    <source>
        <dbReference type="ARBA" id="ARBA00023002"/>
    </source>
</evidence>
<keyword evidence="1" id="KW-0285">Flavoprotein</keyword>
<reference evidence="4" key="1">
    <citation type="submission" date="2021-07" db="EMBL/GenBank/DDBJ databases">
        <authorList>
            <person name="Durling M."/>
        </authorList>
    </citation>
    <scope>NUCLEOTIDE SEQUENCE</scope>
</reference>
<dbReference type="SUPFAM" id="SSF51905">
    <property type="entry name" value="FAD/NAD(P)-binding domain"/>
    <property type="match status" value="2"/>
</dbReference>
<dbReference type="PANTHER" id="PTHR23023">
    <property type="entry name" value="DIMETHYLANILINE MONOOXYGENASE"/>
    <property type="match status" value="1"/>
</dbReference>
<dbReference type="AlphaFoldDB" id="A0A9N9LBY2"/>
<name>A0A9N9LBY2_9HELO</name>
<dbReference type="EMBL" id="CAJVRL010000115">
    <property type="protein sequence ID" value="CAG8961758.1"/>
    <property type="molecule type" value="Genomic_DNA"/>
</dbReference>
<dbReference type="InterPro" id="IPR050346">
    <property type="entry name" value="FMO-like"/>
</dbReference>
<organism evidence="4 5">
    <name type="scientific">Hymenoscyphus fraxineus</name>
    <dbReference type="NCBI Taxonomy" id="746836"/>
    <lineage>
        <taxon>Eukaryota</taxon>
        <taxon>Fungi</taxon>
        <taxon>Dikarya</taxon>
        <taxon>Ascomycota</taxon>
        <taxon>Pezizomycotina</taxon>
        <taxon>Leotiomycetes</taxon>
        <taxon>Helotiales</taxon>
        <taxon>Helotiaceae</taxon>
        <taxon>Hymenoscyphus</taxon>
    </lineage>
</organism>
<protein>
    <submittedName>
        <fullName evidence="4">Uncharacterized protein</fullName>
    </submittedName>
</protein>
<sequence>MEKSPYDVVIIGAGLSGIVTARFYLDIHPESNVAILEGESVIGGVWSSERQYKGFWSQSGLRMTGFSDVPLRLPEEAKMYHDTLEAKYVTEYLEEYVDSHVYNGQTIRDRIIFGFQVSSLEKTNGIWIIKGASESSKTIQASKFVIATGHTNIPNLPTVTNEEHFQSRITHQKDFGRVSRESPTSYTNVAVLGGGKSAADMVYDSVKAGKNVSWIIRRSGAGPAAFAAVNSRGRYRNGAEMSATRFFAALSPSCFVPRAWWTGFIHHSAVCRWIVGRIWRGADRACVEGADFEGRVGKLPGFGGLRSTTEIFWASGPVGSLQQDDFWEVVARNVRVYRRDVDRLEARTIVLEDGVEVSADILFCGTGWRHTYPFLTTEQIVSLGLPHSLDEEPESVAGIWRDLMHDADKQVLSDFPILANPPKHIKPKQSTTPARLYNGIAPLDDNTIVFVGQTILSNSFRPAEAQAIWITAYFDGHVKLPVKEEAMRQVAYMNAFSARRYPLYGARGNYFHLDLVGYTDRLMEEVGVVSHRGKGAWGDFVEPCLAGDYGGCYYRK</sequence>
<keyword evidence="2" id="KW-0274">FAD</keyword>
<gene>
    <name evidence="4" type="ORF">HYFRA_00006301</name>
</gene>
<dbReference type="Proteomes" id="UP000696280">
    <property type="component" value="Unassembled WGS sequence"/>
</dbReference>
<keyword evidence="3" id="KW-0560">Oxidoreductase</keyword>
<evidence type="ECO:0000313" key="5">
    <source>
        <dbReference type="Proteomes" id="UP000696280"/>
    </source>
</evidence>
<dbReference type="OrthoDB" id="2915840at2759"/>
<evidence type="ECO:0000256" key="1">
    <source>
        <dbReference type="ARBA" id="ARBA00022630"/>
    </source>
</evidence>
<comment type="caution">
    <text evidence="4">The sequence shown here is derived from an EMBL/GenBank/DDBJ whole genome shotgun (WGS) entry which is preliminary data.</text>
</comment>
<proteinExistence type="predicted"/>
<evidence type="ECO:0000256" key="2">
    <source>
        <dbReference type="ARBA" id="ARBA00022827"/>
    </source>
</evidence>
<dbReference type="Pfam" id="PF13738">
    <property type="entry name" value="Pyr_redox_3"/>
    <property type="match status" value="1"/>
</dbReference>
<accession>A0A9N9LBY2</accession>